<organism evidence="11">
    <name type="scientific">Echinococcus granulosus</name>
    <name type="common">Hydatid tapeworm</name>
    <dbReference type="NCBI Taxonomy" id="6210"/>
    <lineage>
        <taxon>Eukaryota</taxon>
        <taxon>Metazoa</taxon>
        <taxon>Spiralia</taxon>
        <taxon>Lophotrochozoa</taxon>
        <taxon>Platyhelminthes</taxon>
        <taxon>Cestoda</taxon>
        <taxon>Eucestoda</taxon>
        <taxon>Cyclophyllidea</taxon>
        <taxon>Taeniidae</taxon>
        <taxon>Echinococcus</taxon>
        <taxon>Echinococcus granulosus group</taxon>
    </lineage>
</organism>
<gene>
    <name evidence="13" type="primary">EGR_04999</name>
    <name evidence="11" type="ORF">EgrG_001163600</name>
</gene>
<protein>
    <submittedName>
        <fullName evidence="11 13">Magnesium transporter protein 1</fullName>
    </submittedName>
</protein>
<dbReference type="Gene3D" id="3.40.30.10">
    <property type="entry name" value="Glutaredoxin"/>
    <property type="match status" value="1"/>
</dbReference>
<dbReference type="GO" id="GO:0008250">
    <property type="term" value="C:oligosaccharyltransferase complex"/>
    <property type="evidence" value="ECO:0007669"/>
    <property type="project" value="TreeGrafter"/>
</dbReference>
<dbReference type="InterPro" id="IPR021149">
    <property type="entry name" value="OligosaccharylTrfase_OST3/OST6"/>
</dbReference>
<evidence type="ECO:0000256" key="4">
    <source>
        <dbReference type="ARBA" id="ARBA00022692"/>
    </source>
</evidence>
<comment type="function">
    <text evidence="1">Subunit of the oligosaccharyl transferase (OST) complex that catalyzes the initial transfer of a defined glycan (Glc(3)Man(9)GlcNAc(2) in eukaryotes) from the lipid carrier dolichol-pyrophosphate to an asparagine residue within an Asn-X-Ser/Thr consensus motif in nascent polypeptide chains, the first step in protein N-glycosylation. N-glycosylation occurs cotranslationally and the complex associates with the Sec61 complex at the channel-forming translocon complex that mediates protein translocation across the endoplasmic reticulum (ER). All subunits are required for a maximal enzyme activity.</text>
</comment>
<dbReference type="Proteomes" id="UP000492820">
    <property type="component" value="Unassembled WGS sequence"/>
</dbReference>
<dbReference type="PANTHER" id="PTHR12692">
    <property type="entry name" value="DOLICHYL-DIPHOSPHOOLIGOSACCHARIDE--PROTEIN GLYCOSYLTRANSFERASE-RELATED"/>
    <property type="match status" value="1"/>
</dbReference>
<dbReference type="OrthoDB" id="67566at2759"/>
<feature type="transmembrane region" description="Helical" evidence="9">
    <location>
        <begin position="277"/>
        <end position="298"/>
    </location>
</feature>
<keyword evidence="8 9" id="KW-0472">Membrane</keyword>
<dbReference type="GO" id="GO:0018279">
    <property type="term" value="P:protein N-linked glycosylation via asparagine"/>
    <property type="evidence" value="ECO:0007669"/>
    <property type="project" value="TreeGrafter"/>
</dbReference>
<evidence type="ECO:0000313" key="12">
    <source>
        <dbReference type="Proteomes" id="UP000492820"/>
    </source>
</evidence>
<feature type="transmembrane region" description="Helical" evidence="9">
    <location>
        <begin position="242"/>
        <end position="265"/>
    </location>
</feature>
<keyword evidence="7 9" id="KW-1133">Transmembrane helix</keyword>
<sequence length="315" mass="35584">MHIVLFRIFMLCLTFGFVTPDTKSLDDRIFALKTAPRDNDLIIVNMEFFEECVLSSPRNYSFVLLVGTKGESCDHCKPAIAALSNVARQWNRLHPNSSEIFFGFVDFVYNLELVRLLQVKTAPFVLFFGRHASIGDCDRTSHPQIVATPALIAAWISKISDINVEAAVSRDFSILLPIACVLLFCAVLKKFTWLRNTKFIASLCLTFICSMCSGLMWVVINSMPFVALQDGKVVYFYPENRAQFGCECLLIVLFYAMISGGLIFLTTKCSKFRKNTFMYSIRVLVGVGVAVLGFNQMAEYYTLKAGYLPFHFSFL</sequence>
<dbReference type="AlphaFoldDB" id="A0A068WRN2"/>
<keyword evidence="6" id="KW-0256">Endoplasmic reticulum</keyword>
<evidence type="ECO:0000256" key="7">
    <source>
        <dbReference type="ARBA" id="ARBA00022989"/>
    </source>
</evidence>
<feature type="chain" id="PRO_5035983992" evidence="10">
    <location>
        <begin position="21"/>
        <end position="315"/>
    </location>
</feature>
<evidence type="ECO:0000256" key="10">
    <source>
        <dbReference type="SAM" id="SignalP"/>
    </source>
</evidence>
<evidence type="ECO:0000256" key="5">
    <source>
        <dbReference type="ARBA" id="ARBA00022729"/>
    </source>
</evidence>
<proteinExistence type="inferred from homology"/>
<evidence type="ECO:0000256" key="6">
    <source>
        <dbReference type="ARBA" id="ARBA00022824"/>
    </source>
</evidence>
<evidence type="ECO:0000256" key="3">
    <source>
        <dbReference type="ARBA" id="ARBA00009561"/>
    </source>
</evidence>
<evidence type="ECO:0000256" key="9">
    <source>
        <dbReference type="SAM" id="Phobius"/>
    </source>
</evidence>
<reference evidence="11 12" key="1">
    <citation type="journal article" date="2013" name="Nature">
        <title>The genomes of four tapeworm species reveal adaptations to parasitism.</title>
        <authorList>
            <person name="Tsai I.J."/>
            <person name="Zarowiecki M."/>
            <person name="Holroyd N."/>
            <person name="Garciarrubio A."/>
            <person name="Sanchez-Flores A."/>
            <person name="Brooks K.L."/>
            <person name="Tracey A."/>
            <person name="Bobes R.J."/>
            <person name="Fragoso G."/>
            <person name="Sciutto E."/>
            <person name="Aslett M."/>
            <person name="Beasley H."/>
            <person name="Bennett H.M."/>
            <person name="Cai J."/>
            <person name="Camicia F."/>
            <person name="Clark R."/>
            <person name="Cucher M."/>
            <person name="De Silva N."/>
            <person name="Day T.A."/>
            <person name="Deplazes P."/>
            <person name="Estrada K."/>
            <person name="Fernandez C."/>
            <person name="Holland P.W."/>
            <person name="Hou J."/>
            <person name="Hu S."/>
            <person name="Huckvale T."/>
            <person name="Hung S.S."/>
            <person name="Kamenetzky L."/>
            <person name="Keane J.A."/>
            <person name="Kiss F."/>
            <person name="Koziol U."/>
            <person name="Lambert O."/>
            <person name="Liu K."/>
            <person name="Luo X."/>
            <person name="Luo Y."/>
            <person name="Macchiaroli N."/>
            <person name="Nichol S."/>
            <person name="Paps J."/>
            <person name="Parkinson J."/>
            <person name="Pouchkina-Stantcheva N."/>
            <person name="Riddiford N."/>
            <person name="Rosenzvit M."/>
            <person name="Salinas G."/>
            <person name="Wasmuth J.D."/>
            <person name="Zamanian M."/>
            <person name="Zheng Y."/>
            <person name="Cai X."/>
            <person name="Soberon X."/>
            <person name="Olson P.D."/>
            <person name="Laclette J.P."/>
            <person name="Brehm K."/>
            <person name="Berriman M."/>
            <person name="Garciarrubio A."/>
            <person name="Bobes R.J."/>
            <person name="Fragoso G."/>
            <person name="Sanchez-Flores A."/>
            <person name="Estrada K."/>
            <person name="Cevallos M.A."/>
            <person name="Morett E."/>
            <person name="Gonzalez V."/>
            <person name="Portillo T."/>
            <person name="Ochoa-Leyva A."/>
            <person name="Jose M.V."/>
            <person name="Sciutto E."/>
            <person name="Landa A."/>
            <person name="Jimenez L."/>
            <person name="Valdes V."/>
            <person name="Carrero J.C."/>
            <person name="Larralde C."/>
            <person name="Morales-Montor J."/>
            <person name="Limon-Lason J."/>
            <person name="Soberon X."/>
            <person name="Laclette J.P."/>
        </authorList>
    </citation>
    <scope>NUCLEOTIDE SEQUENCE [LARGE SCALE GENOMIC DNA]</scope>
</reference>
<dbReference type="SUPFAM" id="SSF52833">
    <property type="entry name" value="Thioredoxin-like"/>
    <property type="match status" value="1"/>
</dbReference>
<reference evidence="13" key="3">
    <citation type="submission" date="2020-10" db="UniProtKB">
        <authorList>
            <consortium name="WormBaseParasite"/>
        </authorList>
    </citation>
    <scope>IDENTIFICATION</scope>
</reference>
<feature type="transmembrane region" description="Helical" evidence="9">
    <location>
        <begin position="172"/>
        <end position="188"/>
    </location>
</feature>
<dbReference type="InterPro" id="IPR036249">
    <property type="entry name" value="Thioredoxin-like_sf"/>
</dbReference>
<evidence type="ECO:0000313" key="11">
    <source>
        <dbReference type="EMBL" id="CDS22475.1"/>
    </source>
</evidence>
<accession>A0A068WRN2</accession>
<feature type="signal peptide" evidence="10">
    <location>
        <begin position="1"/>
        <end position="20"/>
    </location>
</feature>
<feature type="transmembrane region" description="Helical" evidence="9">
    <location>
        <begin position="200"/>
        <end position="220"/>
    </location>
</feature>
<name>A0A068WRN2_ECHGR</name>
<dbReference type="PANTHER" id="PTHR12692:SF0">
    <property type="entry name" value="GH11935P"/>
    <property type="match status" value="1"/>
</dbReference>
<dbReference type="EMBL" id="LK028587">
    <property type="protein sequence ID" value="CDS22475.1"/>
    <property type="molecule type" value="Genomic_DNA"/>
</dbReference>
<evidence type="ECO:0000256" key="8">
    <source>
        <dbReference type="ARBA" id="ARBA00023136"/>
    </source>
</evidence>
<evidence type="ECO:0000256" key="1">
    <source>
        <dbReference type="ARBA" id="ARBA00002791"/>
    </source>
</evidence>
<dbReference type="WBParaSite" id="EgrG_001163600">
    <property type="protein sequence ID" value="EgrG_001163600"/>
    <property type="gene ID" value="EgrG_001163600"/>
</dbReference>
<evidence type="ECO:0000313" key="13">
    <source>
        <dbReference type="WBParaSite" id="EgrG_001163600"/>
    </source>
</evidence>
<reference evidence="11" key="2">
    <citation type="submission" date="2014-06" db="EMBL/GenBank/DDBJ databases">
        <authorList>
            <person name="Aslett M."/>
        </authorList>
    </citation>
    <scope>NUCLEOTIDE SEQUENCE</scope>
</reference>
<comment type="similarity">
    <text evidence="3">Belongs to the OST3/OST6 family.</text>
</comment>
<comment type="subcellular location">
    <subcellularLocation>
        <location evidence="2">Endoplasmic reticulum membrane</location>
        <topology evidence="2">Multi-pass membrane protein</topology>
    </subcellularLocation>
</comment>
<keyword evidence="4 9" id="KW-0812">Transmembrane</keyword>
<keyword evidence="5 10" id="KW-0732">Signal</keyword>
<evidence type="ECO:0000256" key="2">
    <source>
        <dbReference type="ARBA" id="ARBA00004477"/>
    </source>
</evidence>
<dbReference type="Pfam" id="PF04756">
    <property type="entry name" value="OST3_OST6"/>
    <property type="match status" value="1"/>
</dbReference>